<dbReference type="InterPro" id="IPR027417">
    <property type="entry name" value="P-loop_NTPase"/>
</dbReference>
<dbReference type="PANTHER" id="PTHR10465">
    <property type="entry name" value="TRANSMEMBRANE GTPASE FZO1"/>
    <property type="match status" value="1"/>
</dbReference>
<dbReference type="Gene3D" id="3.40.50.300">
    <property type="entry name" value="P-loop containing nucleotide triphosphate hydrolases"/>
    <property type="match status" value="1"/>
</dbReference>
<keyword evidence="8" id="KW-1185">Reference proteome</keyword>
<dbReference type="Proteomes" id="UP000218238">
    <property type="component" value="Unassembled WGS sequence"/>
</dbReference>
<feature type="domain" description="G" evidence="6">
    <location>
        <begin position="56"/>
        <end position="164"/>
    </location>
</feature>
<evidence type="ECO:0000256" key="3">
    <source>
        <dbReference type="ARBA" id="ARBA00022801"/>
    </source>
</evidence>
<dbReference type="GO" id="GO:0005525">
    <property type="term" value="F:GTP binding"/>
    <property type="evidence" value="ECO:0007669"/>
    <property type="project" value="UniProtKB-KW"/>
</dbReference>
<name>A0A2A2TM55_9CYAN</name>
<keyword evidence="3" id="KW-0378">Hydrolase</keyword>
<reference evidence="7 8" key="1">
    <citation type="submission" date="2017-08" db="EMBL/GenBank/DDBJ databases">
        <title>Draft genome sequence of filamentous cyanobacterium Calothrix elsteri CCALA 953.</title>
        <authorList>
            <person name="Gagunashvili A.N."/>
            <person name="Elster J."/>
            <person name="Andresson O.S."/>
        </authorList>
    </citation>
    <scope>NUCLEOTIDE SEQUENCE [LARGE SCALE GENOMIC DNA]</scope>
    <source>
        <strain evidence="7 8">CCALA 953</strain>
    </source>
</reference>
<dbReference type="RefSeq" id="WP_095721063.1">
    <property type="nucleotide sequence ID" value="NZ_NTFS01000053.1"/>
</dbReference>
<gene>
    <name evidence="7" type="ORF">CK510_07260</name>
</gene>
<comment type="subcellular location">
    <subcellularLocation>
        <location evidence="1">Membrane</location>
    </subcellularLocation>
</comment>
<keyword evidence="5" id="KW-0472">Membrane</keyword>
<evidence type="ECO:0000313" key="8">
    <source>
        <dbReference type="Proteomes" id="UP000218238"/>
    </source>
</evidence>
<comment type="caution">
    <text evidence="7">The sequence shown here is derived from an EMBL/GenBank/DDBJ whole genome shotgun (WGS) entry which is preliminary data.</text>
</comment>
<dbReference type="GO" id="GO:0003924">
    <property type="term" value="F:GTPase activity"/>
    <property type="evidence" value="ECO:0007669"/>
    <property type="project" value="InterPro"/>
</dbReference>
<evidence type="ECO:0000256" key="2">
    <source>
        <dbReference type="ARBA" id="ARBA00022741"/>
    </source>
</evidence>
<dbReference type="PANTHER" id="PTHR10465:SF0">
    <property type="entry name" value="SARCALUMENIN"/>
    <property type="match status" value="1"/>
</dbReference>
<keyword evidence="4" id="KW-0342">GTP-binding</keyword>
<evidence type="ECO:0000256" key="1">
    <source>
        <dbReference type="ARBA" id="ARBA00004370"/>
    </source>
</evidence>
<dbReference type="SUPFAM" id="SSF52540">
    <property type="entry name" value="P-loop containing nucleoside triphosphate hydrolases"/>
    <property type="match status" value="1"/>
</dbReference>
<keyword evidence="2" id="KW-0547">Nucleotide-binding</keyword>
<evidence type="ECO:0000259" key="6">
    <source>
        <dbReference type="Pfam" id="PF01926"/>
    </source>
</evidence>
<dbReference type="InterPro" id="IPR006073">
    <property type="entry name" value="GTP-bd"/>
</dbReference>
<protein>
    <submittedName>
        <fullName evidence="7">GTPase</fullName>
    </submittedName>
</protein>
<proteinExistence type="predicted"/>
<organism evidence="7 8">
    <name type="scientific">Brunnivagina elsteri CCALA 953</name>
    <dbReference type="NCBI Taxonomy" id="987040"/>
    <lineage>
        <taxon>Bacteria</taxon>
        <taxon>Bacillati</taxon>
        <taxon>Cyanobacteriota</taxon>
        <taxon>Cyanophyceae</taxon>
        <taxon>Nostocales</taxon>
        <taxon>Calotrichaceae</taxon>
        <taxon>Brunnivagina</taxon>
    </lineage>
</organism>
<dbReference type="InterPro" id="IPR027094">
    <property type="entry name" value="Mitofusin_fam"/>
</dbReference>
<dbReference type="GO" id="GO:0016020">
    <property type="term" value="C:membrane"/>
    <property type="evidence" value="ECO:0007669"/>
    <property type="project" value="UniProtKB-SubCell"/>
</dbReference>
<accession>A0A2A2TM55</accession>
<dbReference type="AlphaFoldDB" id="A0A2A2TM55"/>
<evidence type="ECO:0000313" key="7">
    <source>
        <dbReference type="EMBL" id="PAX58489.1"/>
    </source>
</evidence>
<evidence type="ECO:0000256" key="5">
    <source>
        <dbReference type="ARBA" id="ARBA00023136"/>
    </source>
</evidence>
<dbReference type="EMBL" id="NTFS01000053">
    <property type="protein sequence ID" value="PAX58489.1"/>
    <property type="molecule type" value="Genomic_DNA"/>
</dbReference>
<dbReference type="OrthoDB" id="6197209at2"/>
<sequence length="582" mass="65523">MSQERKFNASDIAAKFKNMCLAFDKILAQCNQQEFSIIRKKLGDDIKEYRENGIITVAFVGQYNAGKSTTISALTGRRDIKIDSDIATDKTTDYDWNCIKLIDTPGLFTDRKDHDEITYEAINKADLLVFSLTYMLFDSITVENFKKLAYEKGYRWKMMLLINKMSDEAGEEVQKIANYRKSLAEALKPYSLNEFPVCFIDAKDYCEGIDQDDDFLIEISRFQTFIDALNNFVERRAALTRFDTPVRIVLASVDEAQLSFTRNSNQDTTFLEVLTRLSRTVHKERERLRTKFHSVALEMSSAIANEGIKLAYSVGTKTQEDFEKLNIASEFNVQNHYDNTTEKLEDLLSVAIEEISEEVQEVLQSNLAQTFISCLENTQKLSAKNIDNNTNVERLKSQVEALQKIGDVLGVHWDKFATGRVSGQGFLNATNVAGSNLHHVVYGVGKFVGVNFKPWQAVGIAKDLANFTMFLGPVLAVVGAGLDAHSMQKEAERQDKMAEARQVITSQFTAIGKNLEVQVDKIFAEVETQVYGEIDKQIATARQQEESAIATSNTGVRQLAEIRKGFESILSDITEASQNTVI</sequence>
<dbReference type="Pfam" id="PF01926">
    <property type="entry name" value="MMR_HSR1"/>
    <property type="match status" value="1"/>
</dbReference>
<evidence type="ECO:0000256" key="4">
    <source>
        <dbReference type="ARBA" id="ARBA00023134"/>
    </source>
</evidence>